<evidence type="ECO:0000256" key="2">
    <source>
        <dbReference type="NCBIfam" id="TIGR00210"/>
    </source>
</evidence>
<dbReference type="NCBIfam" id="TIGR00210">
    <property type="entry name" value="gltS"/>
    <property type="match status" value="1"/>
</dbReference>
<sequence length="420" mass="43593">MNVGIYGTLVTASLVLLLGNRLVGWIPLLRSYTIPEPVAGGLLVAIVLLILRTTSHIEVRFDTALQAPLMLAFFATIGLNANLASLRSGGPLLLRFLGLVIGLLILQNAVGIALTYLLGIDPLYGLLVGSITLSGGHGTGAAWSKVFAEHHGLQSATEAAIACATFGLVMGGILGGPVARVLMRQVAGKHPARAEIPPRSHAGNAVDAPADNRLEAHTEAPLAFEEPKAEQATTPAAFIETLALIAISLAAGEALGQLLAGTAIELPTFVCVLFVGVLLSNALGLAGKPVLDHAVALLGNVSLALFLAMALMTLKLWDLASLALPVISILVAQTILMALYAIFVTFRVMGRNYDAVVLASGHCGFGLGATPTAIANMQAVTARFGHSHLAFLVVPMVGAFFIDIANAIVIKGFLALPIFH</sequence>
<feature type="transmembrane region" description="Helical" evidence="1">
    <location>
        <begin position="6"/>
        <end position="26"/>
    </location>
</feature>
<keyword evidence="1" id="KW-0997">Cell inner membrane</keyword>
<accession>A0A420GNC0</accession>
<keyword evidence="1" id="KW-1133">Transmembrane helix</keyword>
<dbReference type="GO" id="GO:0015813">
    <property type="term" value="P:L-glutamate transmembrane transport"/>
    <property type="evidence" value="ECO:0007669"/>
    <property type="project" value="UniProtKB-UniRule"/>
</dbReference>
<keyword evidence="1" id="KW-0915">Sodium</keyword>
<dbReference type="OrthoDB" id="4921038at2"/>
<feature type="transmembrane region" description="Helical" evidence="1">
    <location>
        <begin position="294"/>
        <end position="314"/>
    </location>
</feature>
<dbReference type="RefSeq" id="WP_120344634.1">
    <property type="nucleotide sequence ID" value="NZ_MCAS01000012.1"/>
</dbReference>
<keyword evidence="1" id="KW-0739">Sodium transport</keyword>
<dbReference type="AlphaFoldDB" id="A0A420GNC0"/>
<comment type="caution">
    <text evidence="3">The sequence shown here is derived from an EMBL/GenBank/DDBJ whole genome shotgun (WGS) entry which is preliminary data.</text>
</comment>
<keyword evidence="1" id="KW-0769">Symport</keyword>
<comment type="function">
    <text evidence="1">Catalyzes the sodium-dependent transport of glutamate.</text>
</comment>
<dbReference type="PANTHER" id="PTHR36178">
    <property type="entry name" value="SLR0625 PROTEIN"/>
    <property type="match status" value="1"/>
</dbReference>
<keyword evidence="1" id="KW-0406">Ion transport</keyword>
<feature type="transmembrane region" description="Helical" evidence="1">
    <location>
        <begin position="389"/>
        <end position="414"/>
    </location>
</feature>
<dbReference type="EMBL" id="MCAS01000012">
    <property type="protein sequence ID" value="RKF46607.1"/>
    <property type="molecule type" value="Genomic_DNA"/>
</dbReference>
<dbReference type="GO" id="GO:0015501">
    <property type="term" value="F:glutamate:sodium symporter activity"/>
    <property type="evidence" value="ECO:0007669"/>
    <property type="project" value="UniProtKB-UniRule"/>
</dbReference>
<dbReference type="Proteomes" id="UP000283709">
    <property type="component" value="Unassembled WGS sequence"/>
</dbReference>
<feature type="transmembrane region" description="Helical" evidence="1">
    <location>
        <begin position="237"/>
        <end position="260"/>
    </location>
</feature>
<name>A0A420GNC0_9BURK</name>
<feature type="transmembrane region" description="Helical" evidence="1">
    <location>
        <begin position="266"/>
        <end position="287"/>
    </location>
</feature>
<feature type="transmembrane region" description="Helical" evidence="1">
    <location>
        <begin position="159"/>
        <end position="183"/>
    </location>
</feature>
<feature type="transmembrane region" description="Helical" evidence="1">
    <location>
        <begin position="63"/>
        <end position="84"/>
    </location>
</feature>
<dbReference type="GO" id="GO:0005886">
    <property type="term" value="C:plasma membrane"/>
    <property type="evidence" value="ECO:0007669"/>
    <property type="project" value="UniProtKB-SubCell"/>
</dbReference>
<dbReference type="Pfam" id="PF03616">
    <property type="entry name" value="Glt_symporter"/>
    <property type="match status" value="1"/>
</dbReference>
<keyword evidence="1" id="KW-0472">Membrane</keyword>
<feature type="transmembrane region" description="Helical" evidence="1">
    <location>
        <begin position="320"/>
        <end position="343"/>
    </location>
</feature>
<proteinExistence type="inferred from homology"/>
<reference evidence="3 4" key="1">
    <citation type="submission" date="2016-07" db="EMBL/GenBank/DDBJ databases">
        <title>Genome analysis of Burkholderia fungorum ES3-20.</title>
        <authorList>
            <person name="Xu D."/>
            <person name="Yao R."/>
            <person name="Zheng S."/>
        </authorList>
    </citation>
    <scope>NUCLEOTIDE SEQUENCE [LARGE SCALE GENOMIC DNA]</scope>
    <source>
        <strain evidence="3 4">ES3-20</strain>
    </source>
</reference>
<evidence type="ECO:0000313" key="3">
    <source>
        <dbReference type="EMBL" id="RKF46607.1"/>
    </source>
</evidence>
<keyword evidence="1" id="KW-0029">Amino-acid transport</keyword>
<comment type="subcellular location">
    <subcellularLocation>
        <location evidence="1">Cell inner membrane</location>
        <topology evidence="1">Multi-pass membrane protein</topology>
    </subcellularLocation>
</comment>
<feature type="transmembrane region" description="Helical" evidence="1">
    <location>
        <begin position="355"/>
        <end position="377"/>
    </location>
</feature>
<dbReference type="InterPro" id="IPR004445">
    <property type="entry name" value="GltS"/>
</dbReference>
<feature type="transmembrane region" description="Helical" evidence="1">
    <location>
        <begin position="38"/>
        <end position="57"/>
    </location>
</feature>
<keyword evidence="1" id="KW-0812">Transmembrane</keyword>
<dbReference type="PANTHER" id="PTHR36178:SF1">
    <property type="entry name" value="SODIUM_GLUTAMATE SYMPORTER"/>
    <property type="match status" value="1"/>
</dbReference>
<evidence type="ECO:0000256" key="1">
    <source>
        <dbReference type="HAMAP-Rule" id="MF_02062"/>
    </source>
</evidence>
<keyword evidence="1" id="KW-1003">Cell membrane</keyword>
<organism evidence="3 4">
    <name type="scientific">Paraburkholderia fungorum</name>
    <dbReference type="NCBI Taxonomy" id="134537"/>
    <lineage>
        <taxon>Bacteria</taxon>
        <taxon>Pseudomonadati</taxon>
        <taxon>Pseudomonadota</taxon>
        <taxon>Betaproteobacteria</taxon>
        <taxon>Burkholderiales</taxon>
        <taxon>Burkholderiaceae</taxon>
        <taxon>Paraburkholderia</taxon>
    </lineage>
</organism>
<evidence type="ECO:0000313" key="4">
    <source>
        <dbReference type="Proteomes" id="UP000283709"/>
    </source>
</evidence>
<protein>
    <recommendedName>
        <fullName evidence="1 2">Sodium/glutamate symporter</fullName>
    </recommendedName>
</protein>
<comment type="similarity">
    <text evidence="1">Belongs to the glutamate:Na(+) symporter (ESS) (TC 2.A.27) family.</text>
</comment>
<feature type="transmembrane region" description="Helical" evidence="1">
    <location>
        <begin position="96"/>
        <end position="118"/>
    </location>
</feature>
<dbReference type="HAMAP" id="MF_02062">
    <property type="entry name" value="GltS"/>
    <property type="match status" value="1"/>
</dbReference>
<gene>
    <name evidence="1" type="primary">gltS</name>
    <name evidence="3" type="ORF">BCY88_03080</name>
</gene>
<keyword evidence="1" id="KW-0813">Transport</keyword>